<organism evidence="6">
    <name type="scientific">Arthrobacter sp. (strain Q36)</name>
    <dbReference type="NCBI Taxonomy" id="104027"/>
    <lineage>
        <taxon>Bacteria</taxon>
        <taxon>Bacillati</taxon>
        <taxon>Actinomycetota</taxon>
        <taxon>Actinomycetes</taxon>
        <taxon>Micrococcales</taxon>
        <taxon>Micrococcaceae</taxon>
        <taxon>Arthrobacter</taxon>
    </lineage>
</organism>
<dbReference type="SUPFAM" id="SSF51445">
    <property type="entry name" value="(Trans)glycosidases"/>
    <property type="match status" value="1"/>
</dbReference>
<feature type="domain" description="Glycosyl hydrolase family 13 catalytic" evidence="5">
    <location>
        <begin position="166"/>
        <end position="566"/>
    </location>
</feature>
<dbReference type="GO" id="GO:0004135">
    <property type="term" value="F:amylo-alpha-1,6-glucosidase activity"/>
    <property type="evidence" value="ECO:0007669"/>
    <property type="project" value="InterPro"/>
</dbReference>
<dbReference type="CDD" id="cd02856">
    <property type="entry name" value="E_set_GDE_Isoamylase_N"/>
    <property type="match status" value="1"/>
</dbReference>
<evidence type="ECO:0000256" key="3">
    <source>
        <dbReference type="ARBA" id="ARBA00023295"/>
    </source>
</evidence>
<dbReference type="Pfam" id="PF02922">
    <property type="entry name" value="CBM_48"/>
    <property type="match status" value="1"/>
</dbReference>
<evidence type="ECO:0000256" key="4">
    <source>
        <dbReference type="SAM" id="MobiDB-lite"/>
    </source>
</evidence>
<feature type="region of interest" description="Disordered" evidence="4">
    <location>
        <begin position="466"/>
        <end position="488"/>
    </location>
</feature>
<comment type="similarity">
    <text evidence="1">Belongs to the glycosyl hydrolase 13 family.</text>
</comment>
<feature type="region of interest" description="Disordered" evidence="4">
    <location>
        <begin position="729"/>
        <end position="823"/>
    </location>
</feature>
<dbReference type="CAZy" id="GH13">
    <property type="family name" value="Glycoside Hydrolase Family 13"/>
</dbReference>
<dbReference type="InterPro" id="IPR004193">
    <property type="entry name" value="Glyco_hydro_13_N"/>
</dbReference>
<feature type="compositionally biased region" description="Basic and acidic residues" evidence="4">
    <location>
        <begin position="466"/>
        <end position="480"/>
    </location>
</feature>
<evidence type="ECO:0000256" key="2">
    <source>
        <dbReference type="ARBA" id="ARBA00022801"/>
    </source>
</evidence>
<dbReference type="AlphaFoldDB" id="Q9LC80"/>
<reference evidence="6" key="1">
    <citation type="journal article" date="2000" name="Biochim. Biophys. Acta">
        <title>Cloning and nucleotide sequence of a gene encoding a glycogen debranching enzyme in the trehalose operon from Arthrobacter sp. Q36.</title>
        <authorList>
            <person name="Maruta K."/>
            <person name="Kubota M."/>
            <person name="Fukuda S."/>
            <person name="Kurimoto M."/>
        </authorList>
    </citation>
    <scope>NUCLEOTIDE SEQUENCE</scope>
    <source>
        <strain evidence="6">Q36</strain>
    </source>
</reference>
<evidence type="ECO:0000256" key="1">
    <source>
        <dbReference type="ARBA" id="ARBA00008061"/>
    </source>
</evidence>
<name>Q9LC80_ARTSQ</name>
<sequence length="823" mass="90828">MEIWPGSAYPLGATFDGTGTNFALFSEHAEKVELCLFDDEGTETRVTLREVDGYVWHCYLPQIQPGQKYGYRVHGPYDPANGQRFNANKLLLDPYAKAVAGQIDWDPALFSYNMGDPSSKNDADSAPHMMMGVVINPFFDWDNDQNLRIPYHKSVIYEAHVKGLTELHPEIPEEQRGTYAGVAHPAVISHLQKLGVTAIELMPVHQFVNDGTLQEKGLSNYWGYNTIGFFAPQNTYSSTGDTGQQVQDFKAMVRSLHRAGIEVILDVVYNHTAEGNHLGPTLSFKGIDNEAYYRLVEDDKQYYMDYTGTGNTLNVRQPHSLQLLMDSLRYWVTEMHVDGFRFDLAAALAREFYDVDRLSTFFELIQQDPVVSQVKLIAEPWDVGPGGYQVGNFPPQWTEWNGKYRDTVRDFWRGEPATLGEFASRITGSADLYEHSGRRPVASINFVTAHDGFTLRDLVSYNEKHNEANGEDNKDGESHNRSWNCGVEGPTDDPKVLSLRARQQRNFIATMLLSQGVPMILHGDEMGRTQQGNNNGYCQDSELTWVNWDSVDQPLIEFTAAVNSLRAKHPTFRRSRFFDGRPVRRGEGERLPDIVWLDPDGNLMSPEDWDSGFGRSVGMFLNGDGIQGHDDRGRRITDVNFLLYFNAHDGDVEFTLPPDEYAPAWDVIIDTAGEGADSKPADAGTILSVAAKSLVVLRAHSAPEEEPDHSVAASLAALTQTATAETAALTAPAVPEPAKTKKPAADPVAEPADPPVADPADPVADPVADPAPEPAAEPAKSAAEPGAEPAKDPEEQPAEKPARKPAAKRGGHLRAVKPAGEDA</sequence>
<dbReference type="InterPro" id="IPR017853">
    <property type="entry name" value="GH"/>
</dbReference>
<dbReference type="NCBIfam" id="TIGR02100">
    <property type="entry name" value="glgX_debranch"/>
    <property type="match status" value="1"/>
</dbReference>
<feature type="compositionally biased region" description="Basic and acidic residues" evidence="4">
    <location>
        <begin position="789"/>
        <end position="802"/>
    </location>
</feature>
<accession>Q9LC80</accession>
<gene>
    <name evidence="6" type="primary">treX</name>
</gene>
<dbReference type="InterPro" id="IPR013783">
    <property type="entry name" value="Ig-like_fold"/>
</dbReference>
<feature type="compositionally biased region" description="Low complexity" evidence="4">
    <location>
        <begin position="758"/>
        <end position="768"/>
    </location>
</feature>
<keyword evidence="2" id="KW-0378">Hydrolase</keyword>
<dbReference type="InterPro" id="IPR044505">
    <property type="entry name" value="GlgX_Isoamylase_N_E_set"/>
</dbReference>
<evidence type="ECO:0000259" key="5">
    <source>
        <dbReference type="SMART" id="SM00642"/>
    </source>
</evidence>
<dbReference type="InterPro" id="IPR013780">
    <property type="entry name" value="Glyco_hydro_b"/>
</dbReference>
<protein>
    <submittedName>
        <fullName evidence="6">Glycogen debranching enzyme</fullName>
    </submittedName>
</protein>
<dbReference type="SUPFAM" id="SSF81296">
    <property type="entry name" value="E set domains"/>
    <property type="match status" value="1"/>
</dbReference>
<proteinExistence type="inferred from homology"/>
<dbReference type="Gene3D" id="3.20.20.80">
    <property type="entry name" value="Glycosidases"/>
    <property type="match status" value="1"/>
</dbReference>
<keyword evidence="3" id="KW-0326">Glycosidase</keyword>
<dbReference type="GO" id="GO:0005980">
    <property type="term" value="P:glycogen catabolic process"/>
    <property type="evidence" value="ECO:0007669"/>
    <property type="project" value="InterPro"/>
</dbReference>
<evidence type="ECO:0000313" key="6">
    <source>
        <dbReference type="EMBL" id="BAA94842.1"/>
    </source>
</evidence>
<dbReference type="InterPro" id="IPR014756">
    <property type="entry name" value="Ig_E-set"/>
</dbReference>
<dbReference type="Pfam" id="PF00128">
    <property type="entry name" value="Alpha-amylase"/>
    <property type="match status" value="2"/>
</dbReference>
<dbReference type="SMART" id="SM00642">
    <property type="entry name" value="Aamy"/>
    <property type="match status" value="1"/>
</dbReference>
<dbReference type="Gene3D" id="2.60.40.1180">
    <property type="entry name" value="Golgi alpha-mannosidase II"/>
    <property type="match status" value="1"/>
</dbReference>
<dbReference type="SUPFAM" id="SSF51011">
    <property type="entry name" value="Glycosyl hydrolase domain"/>
    <property type="match status" value="1"/>
</dbReference>
<feature type="compositionally biased region" description="Low complexity" evidence="4">
    <location>
        <begin position="776"/>
        <end position="788"/>
    </location>
</feature>
<dbReference type="InterPro" id="IPR011837">
    <property type="entry name" value="Glycogen_debranch_GlgX"/>
</dbReference>
<dbReference type="InterPro" id="IPR006047">
    <property type="entry name" value="GH13_cat_dom"/>
</dbReference>
<dbReference type="EMBL" id="AB031392">
    <property type="protein sequence ID" value="BAA94842.1"/>
    <property type="molecule type" value="Genomic_DNA"/>
</dbReference>
<dbReference type="PANTHER" id="PTHR43002">
    <property type="entry name" value="GLYCOGEN DEBRANCHING ENZYME"/>
    <property type="match status" value="1"/>
</dbReference>
<dbReference type="Gene3D" id="2.60.40.10">
    <property type="entry name" value="Immunoglobulins"/>
    <property type="match status" value="1"/>
</dbReference>
<feature type="compositionally biased region" description="Basic residues" evidence="4">
    <location>
        <begin position="803"/>
        <end position="815"/>
    </location>
</feature>
<dbReference type="CAZy" id="CBM48">
    <property type="family name" value="Carbohydrate-Binding Module Family 48"/>
</dbReference>
<dbReference type="CDD" id="cd11326">
    <property type="entry name" value="AmyAc_Glg_debranch"/>
    <property type="match status" value="1"/>
</dbReference>